<gene>
    <name evidence="7" type="ORF">JTE90_007369</name>
</gene>
<feature type="compositionally biased region" description="Polar residues" evidence="5">
    <location>
        <begin position="291"/>
        <end position="306"/>
    </location>
</feature>
<dbReference type="CDD" id="cd16560">
    <property type="entry name" value="RING-HC_RNF212-like"/>
    <property type="match status" value="1"/>
</dbReference>
<proteinExistence type="predicted"/>
<dbReference type="EMBL" id="JAFNEN010000610">
    <property type="protein sequence ID" value="KAG8179639.1"/>
    <property type="molecule type" value="Genomic_DNA"/>
</dbReference>
<dbReference type="GO" id="GO:0016925">
    <property type="term" value="P:protein sumoylation"/>
    <property type="evidence" value="ECO:0007669"/>
    <property type="project" value="TreeGrafter"/>
</dbReference>
<evidence type="ECO:0000256" key="4">
    <source>
        <dbReference type="PROSITE-ProRule" id="PRU00175"/>
    </source>
</evidence>
<keyword evidence="8" id="KW-1185">Reference proteome</keyword>
<name>A0AAV6U658_9ARAC</name>
<keyword evidence="1 4" id="KW-0479">Metal-binding</keyword>
<evidence type="ECO:0000313" key="7">
    <source>
        <dbReference type="EMBL" id="KAG8179639.1"/>
    </source>
</evidence>
<dbReference type="GO" id="GO:0008270">
    <property type="term" value="F:zinc ion binding"/>
    <property type="evidence" value="ECO:0007669"/>
    <property type="project" value="UniProtKB-KW"/>
</dbReference>
<organism evidence="7 8">
    <name type="scientific">Oedothorax gibbosus</name>
    <dbReference type="NCBI Taxonomy" id="931172"/>
    <lineage>
        <taxon>Eukaryota</taxon>
        <taxon>Metazoa</taxon>
        <taxon>Ecdysozoa</taxon>
        <taxon>Arthropoda</taxon>
        <taxon>Chelicerata</taxon>
        <taxon>Arachnida</taxon>
        <taxon>Araneae</taxon>
        <taxon>Araneomorphae</taxon>
        <taxon>Entelegynae</taxon>
        <taxon>Araneoidea</taxon>
        <taxon>Linyphiidae</taxon>
        <taxon>Erigoninae</taxon>
        <taxon>Oedothorax</taxon>
    </lineage>
</organism>
<dbReference type="Pfam" id="PF14634">
    <property type="entry name" value="zf-RING_5"/>
    <property type="match status" value="1"/>
</dbReference>
<dbReference type="InterPro" id="IPR001841">
    <property type="entry name" value="Znf_RING"/>
</dbReference>
<reference evidence="7 8" key="1">
    <citation type="journal article" date="2022" name="Nat. Ecol. Evol.">
        <title>A masculinizing supergene underlies an exaggerated male reproductive morph in a spider.</title>
        <authorList>
            <person name="Hendrickx F."/>
            <person name="De Corte Z."/>
            <person name="Sonet G."/>
            <person name="Van Belleghem S.M."/>
            <person name="Kostlbacher S."/>
            <person name="Vangestel C."/>
        </authorList>
    </citation>
    <scope>NUCLEOTIDE SEQUENCE [LARGE SCALE GENOMIC DNA]</scope>
    <source>
        <strain evidence="7">W744_W776</strain>
    </source>
</reference>
<feature type="domain" description="RING-type" evidence="6">
    <location>
        <begin position="36"/>
        <end position="74"/>
    </location>
</feature>
<evidence type="ECO:0000313" key="8">
    <source>
        <dbReference type="Proteomes" id="UP000827092"/>
    </source>
</evidence>
<keyword evidence="2" id="KW-0862">Zinc</keyword>
<dbReference type="PANTHER" id="PTHR22663:SF17">
    <property type="entry name" value="RING FINGER PROTEIN NARYA-RELATED"/>
    <property type="match status" value="1"/>
</dbReference>
<dbReference type="PROSITE" id="PS50089">
    <property type="entry name" value="ZF_RING_2"/>
    <property type="match status" value="1"/>
</dbReference>
<feature type="compositionally biased region" description="Basic residues" evidence="5">
    <location>
        <begin position="310"/>
        <end position="320"/>
    </location>
</feature>
<evidence type="ECO:0000256" key="5">
    <source>
        <dbReference type="SAM" id="MobiDB-lite"/>
    </source>
</evidence>
<accession>A0AAV6U658</accession>
<dbReference type="PANTHER" id="PTHR22663">
    <property type="entry name" value="RING FINGER PROTEIN NARYA-RELATED"/>
    <property type="match status" value="1"/>
</dbReference>
<dbReference type="GO" id="GO:0007129">
    <property type="term" value="P:homologous chromosome pairing at meiosis"/>
    <property type="evidence" value="ECO:0007669"/>
    <property type="project" value="TreeGrafter"/>
</dbReference>
<evidence type="ECO:0000256" key="2">
    <source>
        <dbReference type="ARBA" id="ARBA00022833"/>
    </source>
</evidence>
<feature type="region of interest" description="Disordered" evidence="5">
    <location>
        <begin position="291"/>
        <end position="328"/>
    </location>
</feature>
<protein>
    <recommendedName>
        <fullName evidence="6">RING-type domain-containing protein</fullName>
    </recommendedName>
</protein>
<keyword evidence="3" id="KW-0469">Meiosis</keyword>
<evidence type="ECO:0000256" key="1">
    <source>
        <dbReference type="ARBA" id="ARBA00022771"/>
    </source>
</evidence>
<sequence length="328" mass="36962">MVKTLACQFVSDEYCIKFAIGNVCAYSSNTMDWVHCNNCFLLPDPEKSFLLTSCGHIYCGDCEEQCARGKCKLCGNACSTITISSSMKADVQIYFTDPDDLLKKKLREVYQVSEFQKSHRARLMTHYKKQLKKFKTVKEEFRKLLKNLKDIDSERKRLFLENDALKKYIGMQRCINPTSSSLSHRHEKGHSRSSFENNSPQSNLESVLSKFIEKFNDSKASVTQRMSVISPPRNGKLGVIAETPSPSATLTKLNLNASYSKESKSLSGNYDTLSTPGSNYSISRSTFVTPVSNTPSPIGSYCSPSDQHLKLKRDPRKKLVVHPFSPDD</sequence>
<dbReference type="AlphaFoldDB" id="A0AAV6U658"/>
<dbReference type="Proteomes" id="UP000827092">
    <property type="component" value="Unassembled WGS sequence"/>
</dbReference>
<dbReference type="GO" id="GO:0000795">
    <property type="term" value="C:synaptonemal complex"/>
    <property type="evidence" value="ECO:0007669"/>
    <property type="project" value="InterPro"/>
</dbReference>
<feature type="compositionally biased region" description="Polar residues" evidence="5">
    <location>
        <begin position="192"/>
        <end position="201"/>
    </location>
</feature>
<dbReference type="GO" id="GO:0007131">
    <property type="term" value="P:reciprocal meiotic recombination"/>
    <property type="evidence" value="ECO:0007669"/>
    <property type="project" value="InterPro"/>
</dbReference>
<comment type="caution">
    <text evidence="7">The sequence shown here is derived from an EMBL/GenBank/DDBJ whole genome shotgun (WGS) entry which is preliminary data.</text>
</comment>
<evidence type="ECO:0000256" key="3">
    <source>
        <dbReference type="ARBA" id="ARBA00023254"/>
    </source>
</evidence>
<evidence type="ECO:0000259" key="6">
    <source>
        <dbReference type="PROSITE" id="PS50089"/>
    </source>
</evidence>
<keyword evidence="1 4" id="KW-0863">Zinc-finger</keyword>
<feature type="region of interest" description="Disordered" evidence="5">
    <location>
        <begin position="179"/>
        <end position="201"/>
    </location>
</feature>
<dbReference type="GO" id="GO:0019789">
    <property type="term" value="F:SUMO transferase activity"/>
    <property type="evidence" value="ECO:0007669"/>
    <property type="project" value="InterPro"/>
</dbReference>
<dbReference type="InterPro" id="IPR042123">
    <property type="entry name" value="Zip3/RNF212-like"/>
</dbReference>